<keyword evidence="2" id="KW-1185">Reference proteome</keyword>
<dbReference type="Proteomes" id="UP000291084">
    <property type="component" value="Chromosome 2"/>
</dbReference>
<organism evidence="1 2">
    <name type="scientific">Vigna angularis var. angularis</name>
    <dbReference type="NCBI Taxonomy" id="157739"/>
    <lineage>
        <taxon>Eukaryota</taxon>
        <taxon>Viridiplantae</taxon>
        <taxon>Streptophyta</taxon>
        <taxon>Embryophyta</taxon>
        <taxon>Tracheophyta</taxon>
        <taxon>Spermatophyta</taxon>
        <taxon>Magnoliopsida</taxon>
        <taxon>eudicotyledons</taxon>
        <taxon>Gunneridae</taxon>
        <taxon>Pentapetalae</taxon>
        <taxon>rosids</taxon>
        <taxon>fabids</taxon>
        <taxon>Fabales</taxon>
        <taxon>Fabaceae</taxon>
        <taxon>Papilionoideae</taxon>
        <taxon>50 kb inversion clade</taxon>
        <taxon>NPAAA clade</taxon>
        <taxon>indigoferoid/millettioid clade</taxon>
        <taxon>Phaseoleae</taxon>
        <taxon>Vigna</taxon>
    </lineage>
</organism>
<dbReference type="OrthoDB" id="1749531at2759"/>
<sequence>MASHSDAISQLDKKLEQILLSQANFSNTLHDIDARTSLLESKISSSPSHSPSLPPRPLKFDLPSFNGEDALGWIFKITQFFDYHQTPPDQRTQIASFYLE</sequence>
<dbReference type="EMBL" id="AP015035">
    <property type="protein sequence ID" value="BAT78412.1"/>
    <property type="molecule type" value="Genomic_DNA"/>
</dbReference>
<evidence type="ECO:0000313" key="1">
    <source>
        <dbReference type="EMBL" id="BAT78412.1"/>
    </source>
</evidence>
<evidence type="ECO:0008006" key="3">
    <source>
        <dbReference type="Google" id="ProtNLM"/>
    </source>
</evidence>
<accession>A0A0S3RCW7</accession>
<evidence type="ECO:0000313" key="2">
    <source>
        <dbReference type="Proteomes" id="UP000291084"/>
    </source>
</evidence>
<dbReference type="AlphaFoldDB" id="A0A0S3RCW7"/>
<feature type="non-terminal residue" evidence="1">
    <location>
        <position position="100"/>
    </location>
</feature>
<name>A0A0S3RCW7_PHAAN</name>
<proteinExistence type="predicted"/>
<gene>
    <name evidence="1" type="primary">Vigan.02G108600</name>
    <name evidence="1" type="ORF">VIGAN_02108600</name>
</gene>
<protein>
    <recommendedName>
        <fullName evidence="3">Retrotransposon gag domain-containing protein</fullName>
    </recommendedName>
</protein>
<reference evidence="1 2" key="1">
    <citation type="journal article" date="2015" name="Sci. Rep.">
        <title>The power of single molecule real-time sequencing technology in the de novo assembly of a eukaryotic genome.</title>
        <authorList>
            <person name="Sakai H."/>
            <person name="Naito K."/>
            <person name="Ogiso-Tanaka E."/>
            <person name="Takahashi Y."/>
            <person name="Iseki K."/>
            <person name="Muto C."/>
            <person name="Satou K."/>
            <person name="Teruya K."/>
            <person name="Shiroma A."/>
            <person name="Shimoji M."/>
            <person name="Hirano T."/>
            <person name="Itoh T."/>
            <person name="Kaga A."/>
            <person name="Tomooka N."/>
        </authorList>
    </citation>
    <scope>NUCLEOTIDE SEQUENCE [LARGE SCALE GENOMIC DNA]</scope>
    <source>
        <strain evidence="2">cv. Shumari</strain>
    </source>
</reference>